<organism evidence="11 12">
    <name type="scientific">Streptosporangium saharense</name>
    <dbReference type="NCBI Taxonomy" id="1706840"/>
    <lineage>
        <taxon>Bacteria</taxon>
        <taxon>Bacillati</taxon>
        <taxon>Actinomycetota</taxon>
        <taxon>Actinomycetes</taxon>
        <taxon>Streptosporangiales</taxon>
        <taxon>Streptosporangiaceae</taxon>
        <taxon>Streptosporangium</taxon>
    </lineage>
</organism>
<feature type="domain" description="Signal transduction histidine kinase subgroup 3 dimerisation and phosphoacceptor" evidence="10">
    <location>
        <begin position="179"/>
        <end position="245"/>
    </location>
</feature>
<keyword evidence="3" id="KW-0597">Phosphoprotein</keyword>
<dbReference type="PANTHER" id="PTHR24421:SF10">
    <property type="entry name" value="NITRATE_NITRITE SENSOR PROTEIN NARQ"/>
    <property type="match status" value="1"/>
</dbReference>
<evidence type="ECO:0000256" key="1">
    <source>
        <dbReference type="ARBA" id="ARBA00000085"/>
    </source>
</evidence>
<keyword evidence="9" id="KW-0472">Membrane</keyword>
<evidence type="ECO:0000256" key="9">
    <source>
        <dbReference type="SAM" id="Phobius"/>
    </source>
</evidence>
<proteinExistence type="predicted"/>
<dbReference type="EMBL" id="JACHJP010000002">
    <property type="protein sequence ID" value="MBB4915252.1"/>
    <property type="molecule type" value="Genomic_DNA"/>
</dbReference>
<protein>
    <recommendedName>
        <fullName evidence="2">histidine kinase</fullName>
        <ecNumber evidence="2">2.7.13.3</ecNumber>
    </recommendedName>
</protein>
<comment type="caution">
    <text evidence="11">The sequence shown here is derived from an EMBL/GenBank/DDBJ whole genome shotgun (WGS) entry which is preliminary data.</text>
</comment>
<reference evidence="11 12" key="1">
    <citation type="submission" date="2020-08" db="EMBL/GenBank/DDBJ databases">
        <title>Genomic Encyclopedia of Type Strains, Phase III (KMG-III): the genomes of soil and plant-associated and newly described type strains.</title>
        <authorList>
            <person name="Whitman W."/>
        </authorList>
    </citation>
    <scope>NUCLEOTIDE SEQUENCE [LARGE SCALE GENOMIC DNA]</scope>
    <source>
        <strain evidence="11 12">CECT 8840</strain>
    </source>
</reference>
<keyword evidence="6 11" id="KW-0418">Kinase</keyword>
<dbReference type="InterPro" id="IPR011712">
    <property type="entry name" value="Sig_transdc_His_kin_sub3_dim/P"/>
</dbReference>
<dbReference type="CDD" id="cd16917">
    <property type="entry name" value="HATPase_UhpB-NarQ-NarX-like"/>
    <property type="match status" value="1"/>
</dbReference>
<keyword evidence="9" id="KW-0812">Transmembrane</keyword>
<dbReference type="Proteomes" id="UP000552644">
    <property type="component" value="Unassembled WGS sequence"/>
</dbReference>
<feature type="transmembrane region" description="Helical" evidence="9">
    <location>
        <begin position="120"/>
        <end position="139"/>
    </location>
</feature>
<dbReference type="SUPFAM" id="SSF55874">
    <property type="entry name" value="ATPase domain of HSP90 chaperone/DNA topoisomerase II/histidine kinase"/>
    <property type="match status" value="1"/>
</dbReference>
<evidence type="ECO:0000256" key="8">
    <source>
        <dbReference type="ARBA" id="ARBA00023012"/>
    </source>
</evidence>
<feature type="transmembrane region" description="Helical" evidence="9">
    <location>
        <begin position="71"/>
        <end position="89"/>
    </location>
</feature>
<dbReference type="Gene3D" id="1.20.5.1930">
    <property type="match status" value="1"/>
</dbReference>
<dbReference type="Pfam" id="PF07730">
    <property type="entry name" value="HisKA_3"/>
    <property type="match status" value="1"/>
</dbReference>
<feature type="transmembrane region" description="Helical" evidence="9">
    <location>
        <begin position="40"/>
        <end position="59"/>
    </location>
</feature>
<dbReference type="GO" id="GO:0000155">
    <property type="term" value="F:phosphorelay sensor kinase activity"/>
    <property type="evidence" value="ECO:0007669"/>
    <property type="project" value="InterPro"/>
</dbReference>
<dbReference type="InterPro" id="IPR036890">
    <property type="entry name" value="HATPase_C_sf"/>
</dbReference>
<keyword evidence="5" id="KW-0547">Nucleotide-binding</keyword>
<keyword evidence="9" id="KW-1133">Transmembrane helix</keyword>
<evidence type="ECO:0000256" key="3">
    <source>
        <dbReference type="ARBA" id="ARBA00022553"/>
    </source>
</evidence>
<keyword evidence="8" id="KW-0902">Two-component regulatory system</keyword>
<dbReference type="GO" id="GO:0016020">
    <property type="term" value="C:membrane"/>
    <property type="evidence" value="ECO:0007669"/>
    <property type="project" value="InterPro"/>
</dbReference>
<dbReference type="EC" id="2.7.13.3" evidence="2"/>
<gene>
    <name evidence="11" type="ORF">FHS44_002337</name>
</gene>
<comment type="catalytic activity">
    <reaction evidence="1">
        <text>ATP + protein L-histidine = ADP + protein N-phospho-L-histidine.</text>
        <dbReference type="EC" id="2.7.13.3"/>
    </reaction>
</comment>
<evidence type="ECO:0000256" key="5">
    <source>
        <dbReference type="ARBA" id="ARBA00022741"/>
    </source>
</evidence>
<dbReference type="GO" id="GO:0046983">
    <property type="term" value="F:protein dimerization activity"/>
    <property type="evidence" value="ECO:0007669"/>
    <property type="project" value="InterPro"/>
</dbReference>
<evidence type="ECO:0000256" key="4">
    <source>
        <dbReference type="ARBA" id="ARBA00022679"/>
    </source>
</evidence>
<keyword evidence="7" id="KW-0067">ATP-binding</keyword>
<keyword evidence="12" id="KW-1185">Reference proteome</keyword>
<dbReference type="AlphaFoldDB" id="A0A7W7VM18"/>
<sequence length="370" mass="38954">MTRQHRESALAPVVLRTGVIALFLLAQARSGPGFGLTGEGLVVTVLAVAVAGLLAVAILPSAAAPSPRLPLLGVPVKVVALGLAVLLTVCLDAVAADGPAVAVLLFGVGTAAVRYPFAHSLPIGLLALGGLLVSGAVAGALDRDLSLAFSVCMVFMIAYTIRERRAARSAQEREAVLAERARIAREIHDILAHSLSAQVVHLEGARMLLRADRAAEALERVERAGDLARNGLDEARRAVSALRENQPPLPEALRRLAEEFHAATGQECVLLLPSQERRLPPETELAVIRTAQEAVTNVRRHAPGSPATVRLGFHGGFCELEVTNPVADRPGTPGGGYGIVGMRERAELLGGTLESGERDEIFLVRLRVPA</sequence>
<dbReference type="RefSeq" id="WP_184713938.1">
    <property type="nucleotide sequence ID" value="NZ_JACHJP010000002.1"/>
</dbReference>
<name>A0A7W7VM18_9ACTN</name>
<evidence type="ECO:0000313" key="12">
    <source>
        <dbReference type="Proteomes" id="UP000552644"/>
    </source>
</evidence>
<dbReference type="GO" id="GO:0005524">
    <property type="term" value="F:ATP binding"/>
    <property type="evidence" value="ECO:0007669"/>
    <property type="project" value="UniProtKB-KW"/>
</dbReference>
<evidence type="ECO:0000256" key="2">
    <source>
        <dbReference type="ARBA" id="ARBA00012438"/>
    </source>
</evidence>
<dbReference type="Gene3D" id="3.30.565.10">
    <property type="entry name" value="Histidine kinase-like ATPase, C-terminal domain"/>
    <property type="match status" value="1"/>
</dbReference>
<evidence type="ECO:0000259" key="10">
    <source>
        <dbReference type="Pfam" id="PF07730"/>
    </source>
</evidence>
<evidence type="ECO:0000313" key="11">
    <source>
        <dbReference type="EMBL" id="MBB4915252.1"/>
    </source>
</evidence>
<dbReference type="PANTHER" id="PTHR24421">
    <property type="entry name" value="NITRATE/NITRITE SENSOR PROTEIN NARX-RELATED"/>
    <property type="match status" value="1"/>
</dbReference>
<dbReference type="InterPro" id="IPR050482">
    <property type="entry name" value="Sensor_HK_TwoCompSys"/>
</dbReference>
<keyword evidence="4" id="KW-0808">Transferase</keyword>
<evidence type="ECO:0000256" key="7">
    <source>
        <dbReference type="ARBA" id="ARBA00022840"/>
    </source>
</evidence>
<evidence type="ECO:0000256" key="6">
    <source>
        <dbReference type="ARBA" id="ARBA00022777"/>
    </source>
</evidence>
<accession>A0A7W7VM18</accession>
<feature type="transmembrane region" description="Helical" evidence="9">
    <location>
        <begin position="145"/>
        <end position="161"/>
    </location>
</feature>